<dbReference type="STRING" id="649761.HMPREF0973_01737"/>
<name>C9MQ38_9BACT</name>
<dbReference type="AlphaFoldDB" id="C9MQ38"/>
<accession>C9MQ38</accession>
<evidence type="ECO:0000313" key="1">
    <source>
        <dbReference type="EMBL" id="EEX18357.1"/>
    </source>
</evidence>
<evidence type="ECO:0000313" key="2">
    <source>
        <dbReference type="Proteomes" id="UP000003327"/>
    </source>
</evidence>
<protein>
    <submittedName>
        <fullName evidence="1">Uncharacterized protein</fullName>
    </submittedName>
</protein>
<sequence>MKRYPKCREISLITPLSIRRGGGGEALFLHPPYKCCHGYKYLAHHRDDAADAEFSGQSDIDDKIVRSLFDTGVRNLKEFLIAATRTLAVRTDKRLAIFAHTDRCLESLLTACHDCRVFPRTGLGLDTPICIKESLCVYTDIVIKYFINVLNRSSLVVNLFLHFFLR</sequence>
<dbReference type="EMBL" id="ACVA01000039">
    <property type="protein sequence ID" value="EEX18357.1"/>
    <property type="molecule type" value="Genomic_DNA"/>
</dbReference>
<proteinExistence type="predicted"/>
<dbReference type="HOGENOM" id="CLU_1601210_0_0_10"/>
<comment type="caution">
    <text evidence="1">The sequence shown here is derived from an EMBL/GenBank/DDBJ whole genome shotgun (WGS) entry which is preliminary data.</text>
</comment>
<organism evidence="1 2">
    <name type="scientific">Prevotella veroralis F0319</name>
    <dbReference type="NCBI Taxonomy" id="649761"/>
    <lineage>
        <taxon>Bacteria</taxon>
        <taxon>Pseudomonadati</taxon>
        <taxon>Bacteroidota</taxon>
        <taxon>Bacteroidia</taxon>
        <taxon>Bacteroidales</taxon>
        <taxon>Prevotellaceae</taxon>
        <taxon>Prevotella</taxon>
    </lineage>
</organism>
<reference evidence="1 2" key="1">
    <citation type="submission" date="2009-09" db="EMBL/GenBank/DDBJ databases">
        <authorList>
            <person name="Weinstock G."/>
            <person name="Sodergren E."/>
            <person name="Clifton S."/>
            <person name="Fulton L."/>
            <person name="Fulton B."/>
            <person name="Courtney L."/>
            <person name="Fronick C."/>
            <person name="Harrison M."/>
            <person name="Strong C."/>
            <person name="Farmer C."/>
            <person name="Delahaunty K."/>
            <person name="Markovic C."/>
            <person name="Hall O."/>
            <person name="Minx P."/>
            <person name="Tomlinson C."/>
            <person name="Mitreva M."/>
            <person name="Nelson J."/>
            <person name="Hou S."/>
            <person name="Wollam A."/>
            <person name="Pepin K.H."/>
            <person name="Johnson M."/>
            <person name="Bhonagiri V."/>
            <person name="Nash W.E."/>
            <person name="Warren W."/>
            <person name="Chinwalla A."/>
            <person name="Mardis E.R."/>
            <person name="Wilson R.K."/>
        </authorList>
    </citation>
    <scope>NUCLEOTIDE SEQUENCE [LARGE SCALE GENOMIC DNA]</scope>
    <source>
        <strain evidence="1 2">F0319</strain>
    </source>
</reference>
<keyword evidence="2" id="KW-1185">Reference proteome</keyword>
<dbReference type="Proteomes" id="UP000003327">
    <property type="component" value="Unassembled WGS sequence"/>
</dbReference>
<gene>
    <name evidence="1" type="ORF">HMPREF0973_01737</name>
</gene>